<dbReference type="STRING" id="1291734.FD02_GL000606"/>
<protein>
    <submittedName>
        <fullName evidence="3">Protein tyrosine phosphatase</fullName>
    </submittedName>
</protein>
<evidence type="ECO:0000313" key="3">
    <source>
        <dbReference type="EMBL" id="KRK70535.1"/>
    </source>
</evidence>
<reference evidence="3 4" key="1">
    <citation type="journal article" date="2015" name="Genome Announc.">
        <title>Expanding the biotechnology potential of lactobacilli through comparative genomics of 213 strains and associated genera.</title>
        <authorList>
            <person name="Sun Z."/>
            <person name="Harris H.M."/>
            <person name="McCann A."/>
            <person name="Guo C."/>
            <person name="Argimon S."/>
            <person name="Zhang W."/>
            <person name="Yang X."/>
            <person name="Jeffery I.B."/>
            <person name="Cooney J.C."/>
            <person name="Kagawa T.F."/>
            <person name="Liu W."/>
            <person name="Song Y."/>
            <person name="Salvetti E."/>
            <person name="Wrobel A."/>
            <person name="Rasinkangas P."/>
            <person name="Parkhill J."/>
            <person name="Rea M.C."/>
            <person name="O'Sullivan O."/>
            <person name="Ritari J."/>
            <person name="Douillard F.P."/>
            <person name="Paul Ross R."/>
            <person name="Yang R."/>
            <person name="Briner A.E."/>
            <person name="Felis G.E."/>
            <person name="de Vos W.M."/>
            <person name="Barrangou R."/>
            <person name="Klaenhammer T.R."/>
            <person name="Caufield P.W."/>
            <person name="Cui Y."/>
            <person name="Zhang H."/>
            <person name="O'Toole P.W."/>
        </authorList>
    </citation>
    <scope>NUCLEOTIDE SEQUENCE [LARGE SCALE GENOMIC DNA]</scope>
    <source>
        <strain evidence="3 4">JCM 17158</strain>
    </source>
</reference>
<dbReference type="AlphaFoldDB" id="A0A0R1JUW4"/>
<dbReference type="Proteomes" id="UP000051804">
    <property type="component" value="Unassembled WGS sequence"/>
</dbReference>
<gene>
    <name evidence="3" type="ORF">FD02_GL000606</name>
</gene>
<dbReference type="GO" id="GO:0004721">
    <property type="term" value="F:phosphoprotein phosphatase activity"/>
    <property type="evidence" value="ECO:0007669"/>
    <property type="project" value="InterPro"/>
</dbReference>
<proteinExistence type="inferred from homology"/>
<organism evidence="3 4">
    <name type="scientific">Lacticaseibacillus nasuensis JCM 17158</name>
    <dbReference type="NCBI Taxonomy" id="1291734"/>
    <lineage>
        <taxon>Bacteria</taxon>
        <taxon>Bacillati</taxon>
        <taxon>Bacillota</taxon>
        <taxon>Bacilli</taxon>
        <taxon>Lactobacillales</taxon>
        <taxon>Lactobacillaceae</taxon>
        <taxon>Lacticaseibacillus</taxon>
    </lineage>
</organism>
<feature type="domain" description="Tyrosine specific protein phosphatases" evidence="2">
    <location>
        <begin position="146"/>
        <end position="187"/>
    </location>
</feature>
<dbReference type="SUPFAM" id="SSF52799">
    <property type="entry name" value="(Phosphotyrosine protein) phosphatases II"/>
    <property type="match status" value="1"/>
</dbReference>
<dbReference type="PANTHER" id="PTHR31126:SF1">
    <property type="entry name" value="TYROSINE SPECIFIC PROTEIN PHOSPHATASES DOMAIN-CONTAINING PROTEIN"/>
    <property type="match status" value="1"/>
</dbReference>
<comment type="similarity">
    <text evidence="1">Belongs to the protein-tyrosine phosphatase family.</text>
</comment>
<dbReference type="RefSeq" id="WP_056952179.1">
    <property type="nucleotide sequence ID" value="NZ_AZDJ01000032.1"/>
</dbReference>
<dbReference type="Gene3D" id="3.90.190.10">
    <property type="entry name" value="Protein tyrosine phosphatase superfamily"/>
    <property type="match status" value="1"/>
</dbReference>
<dbReference type="OrthoDB" id="1188001at2"/>
<dbReference type="EMBL" id="AZDJ01000032">
    <property type="protein sequence ID" value="KRK70535.1"/>
    <property type="molecule type" value="Genomic_DNA"/>
</dbReference>
<evidence type="ECO:0000313" key="4">
    <source>
        <dbReference type="Proteomes" id="UP000051804"/>
    </source>
</evidence>
<dbReference type="InterPro" id="IPR016130">
    <property type="entry name" value="Tyr_Pase_AS"/>
</dbReference>
<dbReference type="PATRIC" id="fig|1291734.4.peg.622"/>
<dbReference type="Pfam" id="PF13350">
    <property type="entry name" value="Y_phosphatase3"/>
    <property type="match status" value="1"/>
</dbReference>
<dbReference type="InterPro" id="IPR000387">
    <property type="entry name" value="Tyr_Pase_dom"/>
</dbReference>
<keyword evidence="4" id="KW-1185">Reference proteome</keyword>
<dbReference type="PROSITE" id="PS50056">
    <property type="entry name" value="TYR_PHOSPHATASE_2"/>
    <property type="match status" value="1"/>
</dbReference>
<name>A0A0R1JUW4_9LACO</name>
<dbReference type="InterPro" id="IPR026893">
    <property type="entry name" value="Tyr/Ser_Pase_IphP-type"/>
</dbReference>
<dbReference type="PROSITE" id="PS00383">
    <property type="entry name" value="TYR_PHOSPHATASE_1"/>
    <property type="match status" value="1"/>
</dbReference>
<dbReference type="PANTHER" id="PTHR31126">
    <property type="entry name" value="TYROSINE-PROTEIN PHOSPHATASE"/>
    <property type="match status" value="1"/>
</dbReference>
<comment type="caution">
    <text evidence="3">The sequence shown here is derived from an EMBL/GenBank/DDBJ whole genome shotgun (WGS) entry which is preliminary data.</text>
</comment>
<dbReference type="InterPro" id="IPR029021">
    <property type="entry name" value="Prot-tyrosine_phosphatase-like"/>
</dbReference>
<sequence length="275" mass="29704">MDPTALPVTTGFNFRELGGYVTTRGKTIRTHRLLRTGAWNALSEADLAYLKAYGVRTVVDFRSLDESTPRPDRLPVGVQRLALPTFTTMPGAKTTGAANTVKDAANEPAAQVIEAFRDAPADLGLHRMENVYEGLATSDSAAKAYREFFQAVLVTSEAGAAIAFHCSAGKDRTGVAAYLLLTALGVDHDQIQQDYLQSASFNHAHVAARWAELKAAGAPDNVLAIVRDRMTVRGEYLLAYEAALANRWGGVHAYLHDELGVTTAMCVRLQAALLQ</sequence>
<evidence type="ECO:0000259" key="2">
    <source>
        <dbReference type="PROSITE" id="PS50056"/>
    </source>
</evidence>
<evidence type="ECO:0000256" key="1">
    <source>
        <dbReference type="ARBA" id="ARBA00009580"/>
    </source>
</evidence>
<accession>A0A0R1JUW4</accession>